<evidence type="ECO:0000313" key="4">
    <source>
        <dbReference type="Proteomes" id="UP000245909"/>
    </source>
</evidence>
<dbReference type="InterPro" id="IPR055247">
    <property type="entry name" value="InsJ-like_HTH"/>
</dbReference>
<name>A0A2U0T5I7_9PAST</name>
<dbReference type="SUPFAM" id="SSF46689">
    <property type="entry name" value="Homeodomain-like"/>
    <property type="match status" value="1"/>
</dbReference>
<dbReference type="PANTHER" id="PTHR33795:SF1">
    <property type="entry name" value="INSERTION ELEMENT IS150 PROTEIN INSJ"/>
    <property type="match status" value="1"/>
</dbReference>
<dbReference type="InterPro" id="IPR009057">
    <property type="entry name" value="Homeodomain-like_sf"/>
</dbReference>
<dbReference type="InterPro" id="IPR052057">
    <property type="entry name" value="IS150/IS1296_orfA-like"/>
</dbReference>
<gene>
    <name evidence="3" type="ORF">C8D76_10787</name>
</gene>
<protein>
    <recommendedName>
        <fullName evidence="2">Insertion element IS150 protein InsJ-like helix-turn-helix domain-containing protein</fullName>
    </recommendedName>
</protein>
<evidence type="ECO:0000313" key="3">
    <source>
        <dbReference type="EMBL" id="PVX38866.1"/>
    </source>
</evidence>
<dbReference type="PANTHER" id="PTHR33795">
    <property type="entry name" value="INSERTION ELEMENT IS150 PROTEIN INSJ"/>
    <property type="match status" value="1"/>
</dbReference>
<proteinExistence type="inferred from homology"/>
<dbReference type="EMBL" id="QENU01000007">
    <property type="protein sequence ID" value="PVX38866.1"/>
    <property type="molecule type" value="Genomic_DNA"/>
</dbReference>
<comment type="similarity">
    <text evidence="1">Belongs to the IS150/IS1296 orfA family.</text>
</comment>
<dbReference type="AlphaFoldDB" id="A0A2U0T5I7"/>
<keyword evidence="4" id="KW-1185">Reference proteome</keyword>
<organism evidence="3 4">
    <name type="scientific">Alitibacter langaaensis DSM 22999</name>
    <dbReference type="NCBI Taxonomy" id="1122935"/>
    <lineage>
        <taxon>Bacteria</taxon>
        <taxon>Pseudomonadati</taxon>
        <taxon>Pseudomonadota</taxon>
        <taxon>Gammaproteobacteria</taxon>
        <taxon>Pasteurellales</taxon>
        <taxon>Pasteurellaceae</taxon>
        <taxon>Alitibacter</taxon>
    </lineage>
</organism>
<comment type="caution">
    <text evidence="3">The sequence shown here is derived from an EMBL/GenBank/DDBJ whole genome shotgun (WGS) entry which is preliminary data.</text>
</comment>
<sequence length="58" mass="6831">MTKYTQSFKQQVLDFYLQNGKNRSLTRLYFQLTKNTLEHWIAKFNHNGINGLAVPGKK</sequence>
<dbReference type="Gene3D" id="1.10.10.10">
    <property type="entry name" value="Winged helix-like DNA-binding domain superfamily/Winged helix DNA-binding domain"/>
    <property type="match status" value="1"/>
</dbReference>
<accession>A0A2U0T5I7</accession>
<feature type="domain" description="Insertion element IS150 protein InsJ-like helix-turn-helix" evidence="2">
    <location>
        <begin position="8"/>
        <end position="53"/>
    </location>
</feature>
<dbReference type="Pfam" id="PF13518">
    <property type="entry name" value="HTH_28"/>
    <property type="match status" value="1"/>
</dbReference>
<evidence type="ECO:0000256" key="1">
    <source>
        <dbReference type="ARBA" id="ARBA00038232"/>
    </source>
</evidence>
<evidence type="ECO:0000259" key="2">
    <source>
        <dbReference type="Pfam" id="PF13518"/>
    </source>
</evidence>
<dbReference type="Proteomes" id="UP000245909">
    <property type="component" value="Unassembled WGS sequence"/>
</dbReference>
<reference evidence="3 4" key="1">
    <citation type="submission" date="2018-05" db="EMBL/GenBank/DDBJ databases">
        <title>Genomic Encyclopedia of Type Strains, Phase IV (KMG-IV): sequencing the most valuable type-strain genomes for metagenomic binning, comparative biology and taxonomic classification.</title>
        <authorList>
            <person name="Goeker M."/>
        </authorList>
    </citation>
    <scope>NUCLEOTIDE SEQUENCE [LARGE SCALE GENOMIC DNA]</scope>
    <source>
        <strain evidence="3 4">DSM 22999</strain>
    </source>
</reference>
<dbReference type="InterPro" id="IPR036388">
    <property type="entry name" value="WH-like_DNA-bd_sf"/>
</dbReference>